<proteinExistence type="predicted"/>
<feature type="chain" id="PRO_5040946431" description="Lipoprotein" evidence="1">
    <location>
        <begin position="23"/>
        <end position="274"/>
    </location>
</feature>
<evidence type="ECO:0000313" key="3">
    <source>
        <dbReference type="Proteomes" id="UP000265619"/>
    </source>
</evidence>
<evidence type="ECO:0008006" key="4">
    <source>
        <dbReference type="Google" id="ProtNLM"/>
    </source>
</evidence>
<sequence>MKTKSGIPLLMICFVLAGCASALDLDQKADRTQSPAANARWLTLVMKGNEGVEPLPVTLEYESEKCKEPRSYGVGGQSQSGTMLMRATHFEHVNLIKESVGDAYKARFAIDAGGSCQWKLVSLETSFKYRSNHPLAKGKEATSFRSRFRFGSEKNAVRTPGLRAELSYFPVIYIREDPSKNEVRLRSKSLFLPPSFDPPTSATLYLETNVFGDMAMTVRAAPQDRRSHLVTYPDGATGSSSSEGMVGVEDERMQCLLSSGKSQNRCAAYSPSKD</sequence>
<dbReference type="AlphaFoldDB" id="A0A9X8D8L9"/>
<protein>
    <recommendedName>
        <fullName evidence="4">Lipoprotein</fullName>
    </recommendedName>
</protein>
<keyword evidence="1" id="KW-0732">Signal</keyword>
<accession>A0A9X8D8L9</accession>
<dbReference type="Proteomes" id="UP000265619">
    <property type="component" value="Unassembled WGS sequence"/>
</dbReference>
<feature type="signal peptide" evidence="1">
    <location>
        <begin position="1"/>
        <end position="22"/>
    </location>
</feature>
<evidence type="ECO:0000313" key="2">
    <source>
        <dbReference type="EMBL" id="RIX84706.1"/>
    </source>
</evidence>
<evidence type="ECO:0000256" key="1">
    <source>
        <dbReference type="SAM" id="SignalP"/>
    </source>
</evidence>
<dbReference type="OrthoDB" id="8890083at2"/>
<name>A0A9X8D8L9_9BURK</name>
<dbReference type="EMBL" id="QXMN01000002">
    <property type="protein sequence ID" value="RIX84706.1"/>
    <property type="molecule type" value="Genomic_DNA"/>
</dbReference>
<reference evidence="2 3" key="1">
    <citation type="submission" date="2018-09" db="EMBL/GenBank/DDBJ databases">
        <title>Acidovorax cavernicola nov. sp. isolated from Gruta de las Maravillas (Aracena, Spain).</title>
        <authorList>
            <person name="Jurado V."/>
            <person name="Gutierrez-Patricio S."/>
            <person name="Gonzalez-Pimentel J.L."/>
            <person name="Miller A.Z."/>
            <person name="Laiz L."/>
            <person name="Saiz-Jimenez C."/>
        </authorList>
    </citation>
    <scope>NUCLEOTIDE SEQUENCE [LARGE SCALE GENOMIC DNA]</scope>
    <source>
        <strain evidence="2 3">1011MAR4D40.2</strain>
    </source>
</reference>
<gene>
    <name evidence="2" type="ORF">D3H34_03555</name>
</gene>
<keyword evidence="3" id="KW-1185">Reference proteome</keyword>
<dbReference type="RefSeq" id="WP_147400368.1">
    <property type="nucleotide sequence ID" value="NZ_QXMN01000002.1"/>
</dbReference>
<organism evidence="2 3">
    <name type="scientific">Acidovorax cavernicola</name>
    <dbReference type="NCBI Taxonomy" id="1675792"/>
    <lineage>
        <taxon>Bacteria</taxon>
        <taxon>Pseudomonadati</taxon>
        <taxon>Pseudomonadota</taxon>
        <taxon>Betaproteobacteria</taxon>
        <taxon>Burkholderiales</taxon>
        <taxon>Comamonadaceae</taxon>
        <taxon>Acidovorax</taxon>
    </lineage>
</organism>
<dbReference type="PROSITE" id="PS51257">
    <property type="entry name" value="PROKAR_LIPOPROTEIN"/>
    <property type="match status" value="1"/>
</dbReference>
<comment type="caution">
    <text evidence="2">The sequence shown here is derived from an EMBL/GenBank/DDBJ whole genome shotgun (WGS) entry which is preliminary data.</text>
</comment>